<evidence type="ECO:0000313" key="1">
    <source>
        <dbReference type="EMBL" id="PPK62808.1"/>
    </source>
</evidence>
<sequence length="57" mass="6610">MTSKVSVLDLYRSEIEEFVKTGASLRSIWKILSSKMPSDVQVSYVGFYRYCKRKGLK</sequence>
<organism evidence="1 2">
    <name type="scientific">Malaciobacter marinus</name>
    <dbReference type="NCBI Taxonomy" id="505249"/>
    <lineage>
        <taxon>Bacteria</taxon>
        <taxon>Pseudomonadati</taxon>
        <taxon>Campylobacterota</taxon>
        <taxon>Epsilonproteobacteria</taxon>
        <taxon>Campylobacterales</taxon>
        <taxon>Arcobacteraceae</taxon>
        <taxon>Malaciobacter</taxon>
    </lineage>
</organism>
<reference evidence="1 2" key="1">
    <citation type="submission" date="2018-02" db="EMBL/GenBank/DDBJ databases">
        <title>Subsurface microbial communities from deep shales in Ohio and West Virginia, USA.</title>
        <authorList>
            <person name="Wrighton K."/>
        </authorList>
    </citation>
    <scope>NUCLEOTIDE SEQUENCE [LARGE SCALE GENOMIC DNA]</scope>
    <source>
        <strain evidence="1 2">MARC-MIP3H16</strain>
    </source>
</reference>
<comment type="caution">
    <text evidence="1">The sequence shown here is derived from an EMBL/GenBank/DDBJ whole genome shotgun (WGS) entry which is preliminary data.</text>
</comment>
<dbReference type="EMBL" id="PTIW01000001">
    <property type="protein sequence ID" value="PPK62808.1"/>
    <property type="molecule type" value="Genomic_DNA"/>
</dbReference>
<dbReference type="AlphaFoldDB" id="A0AB36ZZA9"/>
<proteinExistence type="predicted"/>
<dbReference type="Proteomes" id="UP000239861">
    <property type="component" value="Unassembled WGS sequence"/>
</dbReference>
<dbReference type="RefSeq" id="WP_165786196.1">
    <property type="nucleotide sequence ID" value="NZ_PTIW01000001.1"/>
</dbReference>
<name>A0AB36ZZA9_9BACT</name>
<gene>
    <name evidence="1" type="ORF">B0F89_1016</name>
</gene>
<evidence type="ECO:0000313" key="2">
    <source>
        <dbReference type="Proteomes" id="UP000239861"/>
    </source>
</evidence>
<protein>
    <submittedName>
        <fullName evidence="1">Uncharacterized protein</fullName>
    </submittedName>
</protein>
<accession>A0AB36ZZA9</accession>